<name>A0A0N4YXH1_NIPBR</name>
<gene>
    <name evidence="2" type="ORF">NBR_LOCUS21944</name>
</gene>
<sequence>MGVWSVDYIPRGVRFGPLLGEVMSPSGGRAVKTIVVEDDSRCNWMKFVNVAVTNETQNLVACQMEKDIYFYSIRSIKPNSELT</sequence>
<dbReference type="Gene3D" id="2.170.270.10">
    <property type="entry name" value="SET domain"/>
    <property type="match status" value="1"/>
</dbReference>
<dbReference type="STRING" id="27835.A0A0N4YXH1"/>
<dbReference type="Proteomes" id="UP000271162">
    <property type="component" value="Unassembled WGS sequence"/>
</dbReference>
<accession>A0A0N4YXH1</accession>
<dbReference type="InterPro" id="IPR001214">
    <property type="entry name" value="SET_dom"/>
</dbReference>
<evidence type="ECO:0000313" key="4">
    <source>
        <dbReference type="WBParaSite" id="NBR_0002194301-mRNA-1"/>
    </source>
</evidence>
<reference evidence="2 3" key="2">
    <citation type="submission" date="2018-11" db="EMBL/GenBank/DDBJ databases">
        <authorList>
            <consortium name="Pathogen Informatics"/>
        </authorList>
    </citation>
    <scope>NUCLEOTIDE SEQUENCE [LARGE SCALE GENOMIC DNA]</scope>
</reference>
<reference evidence="4" key="1">
    <citation type="submission" date="2017-02" db="UniProtKB">
        <authorList>
            <consortium name="WormBaseParasite"/>
        </authorList>
    </citation>
    <scope>IDENTIFICATION</scope>
</reference>
<evidence type="ECO:0000313" key="3">
    <source>
        <dbReference type="Proteomes" id="UP000271162"/>
    </source>
</evidence>
<evidence type="ECO:0000259" key="1">
    <source>
        <dbReference type="PROSITE" id="PS50280"/>
    </source>
</evidence>
<dbReference type="WBParaSite" id="NBR_0002194301-mRNA-1">
    <property type="protein sequence ID" value="NBR_0002194301-mRNA-1"/>
    <property type="gene ID" value="NBR_0002194301"/>
</dbReference>
<keyword evidence="3" id="KW-1185">Reference proteome</keyword>
<dbReference type="Pfam" id="PF21549">
    <property type="entry name" value="PRDM2_PR"/>
    <property type="match status" value="1"/>
</dbReference>
<protein>
    <submittedName>
        <fullName evidence="4">SET domain-containing protein</fullName>
    </submittedName>
</protein>
<proteinExistence type="predicted"/>
<dbReference type="InterPro" id="IPR046341">
    <property type="entry name" value="SET_dom_sf"/>
</dbReference>
<dbReference type="EMBL" id="UYSL01027121">
    <property type="protein sequence ID" value="VDL86415.1"/>
    <property type="molecule type" value="Genomic_DNA"/>
</dbReference>
<dbReference type="PROSITE" id="PS50280">
    <property type="entry name" value="SET"/>
    <property type="match status" value="1"/>
</dbReference>
<organism evidence="4">
    <name type="scientific">Nippostrongylus brasiliensis</name>
    <name type="common">Rat hookworm</name>
    <dbReference type="NCBI Taxonomy" id="27835"/>
    <lineage>
        <taxon>Eukaryota</taxon>
        <taxon>Metazoa</taxon>
        <taxon>Ecdysozoa</taxon>
        <taxon>Nematoda</taxon>
        <taxon>Chromadorea</taxon>
        <taxon>Rhabditida</taxon>
        <taxon>Rhabditina</taxon>
        <taxon>Rhabditomorpha</taxon>
        <taxon>Strongyloidea</taxon>
        <taxon>Heligmosomidae</taxon>
        <taxon>Nippostrongylus</taxon>
    </lineage>
</organism>
<feature type="domain" description="SET" evidence="1">
    <location>
        <begin position="1"/>
        <end position="83"/>
    </location>
</feature>
<evidence type="ECO:0000313" key="2">
    <source>
        <dbReference type="EMBL" id="VDL86415.1"/>
    </source>
</evidence>
<dbReference type="AlphaFoldDB" id="A0A0N4YXH1"/>